<name>A0A5N5SZX6_9CRUS</name>
<comment type="caution">
    <text evidence="2">The sequence shown here is derived from an EMBL/GenBank/DDBJ whole genome shotgun (WGS) entry which is preliminary data.</text>
</comment>
<accession>A0A5N5SZX6</accession>
<dbReference type="EMBL" id="SEYY01018097">
    <property type="protein sequence ID" value="KAB7499497.1"/>
    <property type="molecule type" value="Genomic_DNA"/>
</dbReference>
<keyword evidence="1" id="KW-0812">Transmembrane</keyword>
<dbReference type="AlphaFoldDB" id="A0A5N5SZX6"/>
<protein>
    <submittedName>
        <fullName evidence="2">Uncharacterized protein</fullName>
    </submittedName>
</protein>
<dbReference type="Proteomes" id="UP000326759">
    <property type="component" value="Unassembled WGS sequence"/>
</dbReference>
<evidence type="ECO:0000256" key="1">
    <source>
        <dbReference type="SAM" id="Phobius"/>
    </source>
</evidence>
<keyword evidence="1" id="KW-1133">Transmembrane helix</keyword>
<sequence>MDAWLNCGKTFASNLSFSKMLQYVLRLSPTKFYAFMLWLTIGALLYKKPTKMLSFSAAECVGQNSSSLNVGNIHEIISPFNGTMKESISDTSSINSLYQISYTLYI</sequence>
<organism evidence="2 3">
    <name type="scientific">Armadillidium nasatum</name>
    <dbReference type="NCBI Taxonomy" id="96803"/>
    <lineage>
        <taxon>Eukaryota</taxon>
        <taxon>Metazoa</taxon>
        <taxon>Ecdysozoa</taxon>
        <taxon>Arthropoda</taxon>
        <taxon>Crustacea</taxon>
        <taxon>Multicrustacea</taxon>
        <taxon>Malacostraca</taxon>
        <taxon>Eumalacostraca</taxon>
        <taxon>Peracarida</taxon>
        <taxon>Isopoda</taxon>
        <taxon>Oniscidea</taxon>
        <taxon>Crinocheta</taxon>
        <taxon>Armadillidiidae</taxon>
        <taxon>Armadillidium</taxon>
    </lineage>
</organism>
<reference evidence="2 3" key="1">
    <citation type="journal article" date="2019" name="PLoS Biol.">
        <title>Sex chromosomes control vertical transmission of feminizing Wolbachia symbionts in an isopod.</title>
        <authorList>
            <person name="Becking T."/>
            <person name="Chebbi M.A."/>
            <person name="Giraud I."/>
            <person name="Moumen B."/>
            <person name="Laverre T."/>
            <person name="Caubet Y."/>
            <person name="Peccoud J."/>
            <person name="Gilbert C."/>
            <person name="Cordaux R."/>
        </authorList>
    </citation>
    <scope>NUCLEOTIDE SEQUENCE [LARGE SCALE GENOMIC DNA]</scope>
    <source>
        <strain evidence="2">ANa2</strain>
        <tissue evidence="2">Whole body excluding digestive tract and cuticle</tissue>
    </source>
</reference>
<proteinExistence type="predicted"/>
<feature type="transmembrane region" description="Helical" evidence="1">
    <location>
        <begin position="23"/>
        <end position="46"/>
    </location>
</feature>
<keyword evidence="3" id="KW-1185">Reference proteome</keyword>
<evidence type="ECO:0000313" key="2">
    <source>
        <dbReference type="EMBL" id="KAB7499497.1"/>
    </source>
</evidence>
<evidence type="ECO:0000313" key="3">
    <source>
        <dbReference type="Proteomes" id="UP000326759"/>
    </source>
</evidence>
<dbReference type="OrthoDB" id="10385284at2759"/>
<gene>
    <name evidence="2" type="ORF">Anas_13440</name>
</gene>
<keyword evidence="1" id="KW-0472">Membrane</keyword>